<feature type="compositionally biased region" description="Polar residues" evidence="1">
    <location>
        <begin position="180"/>
        <end position="195"/>
    </location>
</feature>
<proteinExistence type="predicted"/>
<feature type="compositionally biased region" description="Basic and acidic residues" evidence="1">
    <location>
        <begin position="700"/>
        <end position="712"/>
    </location>
</feature>
<feature type="compositionally biased region" description="Basic and acidic residues" evidence="1">
    <location>
        <begin position="90"/>
        <end position="99"/>
    </location>
</feature>
<evidence type="ECO:0000256" key="1">
    <source>
        <dbReference type="SAM" id="MobiDB-lite"/>
    </source>
</evidence>
<name>A0AA38P0T6_9AGAR</name>
<feature type="region of interest" description="Disordered" evidence="1">
    <location>
        <begin position="364"/>
        <end position="423"/>
    </location>
</feature>
<dbReference type="Proteomes" id="UP001163846">
    <property type="component" value="Unassembled WGS sequence"/>
</dbReference>
<dbReference type="EMBL" id="MU806590">
    <property type="protein sequence ID" value="KAJ3834051.1"/>
    <property type="molecule type" value="Genomic_DNA"/>
</dbReference>
<feature type="region of interest" description="Disordered" evidence="1">
    <location>
        <begin position="681"/>
        <end position="712"/>
    </location>
</feature>
<reference evidence="3" key="1">
    <citation type="submission" date="2022-08" db="EMBL/GenBank/DDBJ databases">
        <authorList>
            <consortium name="DOE Joint Genome Institute"/>
            <person name="Min B."/>
            <person name="Riley R."/>
            <person name="Sierra-Patev S."/>
            <person name="Naranjo-Ortiz M."/>
            <person name="Looney B."/>
            <person name="Konkel Z."/>
            <person name="Slot J.C."/>
            <person name="Sakamoto Y."/>
            <person name="Steenwyk J.L."/>
            <person name="Rokas A."/>
            <person name="Carro J."/>
            <person name="Camarero S."/>
            <person name="Ferreira P."/>
            <person name="Molpeceres G."/>
            <person name="Ruiz-Duenas F.J."/>
            <person name="Serrano A."/>
            <person name="Henrissat B."/>
            <person name="Drula E."/>
            <person name="Hughes K.W."/>
            <person name="Mata J.L."/>
            <person name="Ishikawa N.K."/>
            <person name="Vargas-Isla R."/>
            <person name="Ushijima S."/>
            <person name="Smith C.A."/>
            <person name="Ahrendt S."/>
            <person name="Andreopoulos W."/>
            <person name="He G."/>
            <person name="Labutti K."/>
            <person name="Lipzen A."/>
            <person name="Ng V."/>
            <person name="Sandor L."/>
            <person name="Barry K."/>
            <person name="Martinez A.T."/>
            <person name="Xiao Y."/>
            <person name="Gibbons J.G."/>
            <person name="Terashima K."/>
            <person name="Hibbett D.S."/>
            <person name="Grigoriev I.V."/>
        </authorList>
    </citation>
    <scope>NUCLEOTIDE SEQUENCE</scope>
    <source>
        <strain evidence="3">TFB9207</strain>
    </source>
</reference>
<accession>A0AA38P0T6</accession>
<dbReference type="GO" id="GO:0006338">
    <property type="term" value="P:chromatin remodeling"/>
    <property type="evidence" value="ECO:0007669"/>
    <property type="project" value="UniProtKB-ARBA"/>
</dbReference>
<dbReference type="InterPro" id="IPR000953">
    <property type="entry name" value="Chromo/chromo_shadow_dom"/>
</dbReference>
<sequence length="833" mass="91922">MPEISCEGNANVEWHGYDEATWEPADNLSNCGRLLRSFWSEIGPDDDYHPIGYECYPSEAWIKQERKSFAQDHPGLNLEASTKKVRVKVETEKGKERKERKNKQTKTSIIDKATTSSRSTVLKQDTQSSSSLIQIKKEKGLNREPELQEQIQGVDSSSDSDVPIMVTMKRALKVKALATSIKSDSSSDADGPSTQGKRKRSKPKNPSTTPVTTSSNNSQKWDLSAPAEMKRVKKKTSLPRLKGSQTPGPSTDQSTASPTSPRCKTQIPHNSTTDSTVFIPGAETKRVNKRASFPRLKEAKPTPGPSTGQSTASPTSPRCKLHIPHNFTTESTVSAPGILERDVKALQSHPQKAPLLHGLSFKKKANAPLKPPPQTKAKVGPAQDPPSIPTTSASDDVVGHPPNIDRRQSRKLPITESEISSHSDTIATQASKRYDVLMPEIPEPLHSYLSAPGLKSPFALWPPIGEEASCSSPVSRIEGQLLSTLLKGYASTIDKGILGSNLDPTLRVMFVHAECLSPSDSCLKHVKDLPGLSAYRAKNDISFFVYGSSDSINYAGPNTIQEIWSIGGIMTCTPNALLTDPLGVHERVLQVASHEVWACYILPAVIGMAVSIAYSNREDVILKRIACSASKHTLDRRAVEGGVDIVVDDTALVPCTCNGFTYEWLLEAIDNEMISIVGAPPLRPAESRRPKGGSTLCQEGRSRTNEDPEQRYDDLEAASSPTDYDDHLTSWIHELFDNDVRDRSETLDYCVKEFVRLCGNVPEEEWEDVMRREIIENLGRLQISKGFREEFRRFVVITGSEEKGLQTNDGGFEWVTSEMFRFQDFSDTFTDSD</sequence>
<comment type="caution">
    <text evidence="3">The sequence shown here is derived from an EMBL/GenBank/DDBJ whole genome shotgun (WGS) entry which is preliminary data.</text>
</comment>
<keyword evidence="4" id="KW-1185">Reference proteome</keyword>
<feature type="compositionally biased region" description="Basic and acidic residues" evidence="1">
    <location>
        <begin position="135"/>
        <end position="146"/>
    </location>
</feature>
<feature type="compositionally biased region" description="Polar residues" evidence="1">
    <location>
        <begin position="105"/>
        <end position="133"/>
    </location>
</feature>
<feature type="compositionally biased region" description="Polar residues" evidence="1">
    <location>
        <begin position="149"/>
        <end position="160"/>
    </location>
</feature>
<evidence type="ECO:0000259" key="2">
    <source>
        <dbReference type="PROSITE" id="PS50013"/>
    </source>
</evidence>
<gene>
    <name evidence="3" type="ORF">F5878DRAFT_728447</name>
</gene>
<dbReference type="InterPro" id="IPR016197">
    <property type="entry name" value="Chromo-like_dom_sf"/>
</dbReference>
<dbReference type="AlphaFoldDB" id="A0AA38P0T6"/>
<dbReference type="SUPFAM" id="SSF54160">
    <property type="entry name" value="Chromo domain-like"/>
    <property type="match status" value="1"/>
</dbReference>
<evidence type="ECO:0000313" key="4">
    <source>
        <dbReference type="Proteomes" id="UP001163846"/>
    </source>
</evidence>
<dbReference type="Gene3D" id="2.40.50.40">
    <property type="match status" value="1"/>
</dbReference>
<feature type="region of interest" description="Disordered" evidence="1">
    <location>
        <begin position="177"/>
        <end position="322"/>
    </location>
</feature>
<protein>
    <recommendedName>
        <fullName evidence="2">Chromo domain-containing protein</fullName>
    </recommendedName>
</protein>
<feature type="compositionally biased region" description="Polar residues" evidence="1">
    <location>
        <begin position="305"/>
        <end position="316"/>
    </location>
</feature>
<evidence type="ECO:0000313" key="3">
    <source>
        <dbReference type="EMBL" id="KAJ3834051.1"/>
    </source>
</evidence>
<feature type="domain" description="Chromo" evidence="2">
    <location>
        <begin position="12"/>
        <end position="41"/>
    </location>
</feature>
<feature type="region of interest" description="Disordered" evidence="1">
    <location>
        <begin position="90"/>
        <end position="162"/>
    </location>
</feature>
<organism evidence="3 4">
    <name type="scientific">Lentinula raphanica</name>
    <dbReference type="NCBI Taxonomy" id="153919"/>
    <lineage>
        <taxon>Eukaryota</taxon>
        <taxon>Fungi</taxon>
        <taxon>Dikarya</taxon>
        <taxon>Basidiomycota</taxon>
        <taxon>Agaricomycotina</taxon>
        <taxon>Agaricomycetes</taxon>
        <taxon>Agaricomycetidae</taxon>
        <taxon>Agaricales</taxon>
        <taxon>Marasmiineae</taxon>
        <taxon>Omphalotaceae</taxon>
        <taxon>Lentinula</taxon>
    </lineage>
</organism>
<feature type="compositionally biased region" description="Low complexity" evidence="1">
    <location>
        <begin position="204"/>
        <end position="218"/>
    </location>
</feature>
<dbReference type="PROSITE" id="PS50013">
    <property type="entry name" value="CHROMO_2"/>
    <property type="match status" value="1"/>
</dbReference>
<feature type="compositionally biased region" description="Polar residues" evidence="1">
    <location>
        <begin position="243"/>
        <end position="276"/>
    </location>
</feature>